<evidence type="ECO:0000256" key="2">
    <source>
        <dbReference type="ARBA" id="ARBA00023002"/>
    </source>
</evidence>
<comment type="caution">
    <text evidence="3">The sequence shown here is derived from an EMBL/GenBank/DDBJ whole genome shotgun (WGS) entry which is preliminary data.</text>
</comment>
<dbReference type="Gene3D" id="3.40.50.720">
    <property type="entry name" value="NAD(P)-binding Rossmann-like Domain"/>
    <property type="match status" value="1"/>
</dbReference>
<keyword evidence="2" id="KW-0560">Oxidoreductase</keyword>
<dbReference type="InterPro" id="IPR036291">
    <property type="entry name" value="NAD(P)-bd_dom_sf"/>
</dbReference>
<reference evidence="3 4" key="1">
    <citation type="submission" date="2024-01" db="EMBL/GenBank/DDBJ databases">
        <authorList>
            <person name="Allen C."/>
            <person name="Tagirdzhanova G."/>
        </authorList>
    </citation>
    <scope>NUCLEOTIDE SEQUENCE [LARGE SCALE GENOMIC DNA]</scope>
</reference>
<dbReference type="InterPro" id="IPR002347">
    <property type="entry name" value="SDR_fam"/>
</dbReference>
<sequence>MASVPMPSFVSFTKTWHNKPYPFISPSRPALSAAGKTIVITGGGSGIGKAIAIAFAEAGAKAVAIIGRREDRLARAAVEVSAAGSQTQVLYETGDVTSRTSVEAALANISSKVGEIDVFCSNAGVLAQEGPVIGYDEAQLQSAIMTNLVGSFNALQAFVPHAAPGAKVFNTGSSIGHWQPQAFVPGVFSYAAAKAATLKMVDYFASENPHIHVVSFHPGIIATEINPNITVGLDTVDLPGNFVVWLASEEASFLKGKFVWANWDAEELMARADEIKSSMLLRLSLNGVDM</sequence>
<evidence type="ECO:0000313" key="3">
    <source>
        <dbReference type="EMBL" id="CAK7211346.1"/>
    </source>
</evidence>
<dbReference type="PANTHER" id="PTHR42901:SF1">
    <property type="entry name" value="ALCOHOL DEHYDROGENASE"/>
    <property type="match status" value="1"/>
</dbReference>
<evidence type="ECO:0000313" key="4">
    <source>
        <dbReference type="Proteomes" id="UP001642405"/>
    </source>
</evidence>
<comment type="similarity">
    <text evidence="1">Belongs to the short-chain dehydrogenases/reductases (SDR) family.</text>
</comment>
<dbReference type="EMBL" id="CAWUHB010000004">
    <property type="protein sequence ID" value="CAK7211346.1"/>
    <property type="molecule type" value="Genomic_DNA"/>
</dbReference>
<name>A0ABP0AVQ9_9PEZI</name>
<dbReference type="SUPFAM" id="SSF51735">
    <property type="entry name" value="NAD(P)-binding Rossmann-fold domains"/>
    <property type="match status" value="1"/>
</dbReference>
<dbReference type="PRINTS" id="PR00081">
    <property type="entry name" value="GDHRDH"/>
</dbReference>
<dbReference type="Pfam" id="PF00106">
    <property type="entry name" value="adh_short"/>
    <property type="match status" value="1"/>
</dbReference>
<accession>A0ABP0AVQ9</accession>
<dbReference type="PANTHER" id="PTHR42901">
    <property type="entry name" value="ALCOHOL DEHYDROGENASE"/>
    <property type="match status" value="1"/>
</dbReference>
<evidence type="ECO:0000256" key="1">
    <source>
        <dbReference type="ARBA" id="ARBA00006484"/>
    </source>
</evidence>
<keyword evidence="4" id="KW-1185">Reference proteome</keyword>
<proteinExistence type="inferred from homology"/>
<dbReference type="CDD" id="cd05233">
    <property type="entry name" value="SDR_c"/>
    <property type="match status" value="1"/>
</dbReference>
<organism evidence="3 4">
    <name type="scientific">Sporothrix curviconia</name>
    <dbReference type="NCBI Taxonomy" id="1260050"/>
    <lineage>
        <taxon>Eukaryota</taxon>
        <taxon>Fungi</taxon>
        <taxon>Dikarya</taxon>
        <taxon>Ascomycota</taxon>
        <taxon>Pezizomycotina</taxon>
        <taxon>Sordariomycetes</taxon>
        <taxon>Sordariomycetidae</taxon>
        <taxon>Ophiostomatales</taxon>
        <taxon>Ophiostomataceae</taxon>
        <taxon>Sporothrix</taxon>
    </lineage>
</organism>
<gene>
    <name evidence="3" type="ORF">SCUCBS95973_001081</name>
</gene>
<dbReference type="Proteomes" id="UP001642405">
    <property type="component" value="Unassembled WGS sequence"/>
</dbReference>
<protein>
    <submittedName>
        <fullName evidence="3">Uncharacterized protein</fullName>
    </submittedName>
</protein>